<dbReference type="PROSITE" id="PS51273">
    <property type="entry name" value="GATASE_TYPE_1"/>
    <property type="match status" value="1"/>
</dbReference>
<keyword evidence="3" id="KW-1185">Reference proteome</keyword>
<dbReference type="Proteomes" id="UP001596109">
    <property type="component" value="Unassembled WGS sequence"/>
</dbReference>
<evidence type="ECO:0000259" key="1">
    <source>
        <dbReference type="Pfam" id="PF00117"/>
    </source>
</evidence>
<organism evidence="2 3">
    <name type="scientific">Sporosarcina soli</name>
    <dbReference type="NCBI Taxonomy" id="334736"/>
    <lineage>
        <taxon>Bacteria</taxon>
        <taxon>Bacillati</taxon>
        <taxon>Bacillota</taxon>
        <taxon>Bacilli</taxon>
        <taxon>Bacillales</taxon>
        <taxon>Caryophanaceae</taxon>
        <taxon>Sporosarcina</taxon>
    </lineage>
</organism>
<dbReference type="EMBL" id="JBHSNO010000022">
    <property type="protein sequence ID" value="MFC5591953.1"/>
    <property type="molecule type" value="Genomic_DNA"/>
</dbReference>
<feature type="domain" description="Glutamine amidotransferase" evidence="1">
    <location>
        <begin position="22"/>
        <end position="183"/>
    </location>
</feature>
<dbReference type="Gene3D" id="3.40.50.880">
    <property type="match status" value="1"/>
</dbReference>
<reference evidence="3" key="1">
    <citation type="journal article" date="2019" name="Int. J. Syst. Evol. Microbiol.">
        <title>The Global Catalogue of Microorganisms (GCM) 10K type strain sequencing project: providing services to taxonomists for standard genome sequencing and annotation.</title>
        <authorList>
            <consortium name="The Broad Institute Genomics Platform"/>
            <consortium name="The Broad Institute Genome Sequencing Center for Infectious Disease"/>
            <person name="Wu L."/>
            <person name="Ma J."/>
        </authorList>
    </citation>
    <scope>NUCLEOTIDE SEQUENCE [LARGE SCALE GENOMIC DNA]</scope>
    <source>
        <strain evidence="3">CGMCC 4.1434</strain>
    </source>
</reference>
<dbReference type="InterPro" id="IPR029062">
    <property type="entry name" value="Class_I_gatase-like"/>
</dbReference>
<gene>
    <name evidence="2" type="ORF">ACFPRA_24050</name>
</gene>
<dbReference type="InterPro" id="IPR017926">
    <property type="entry name" value="GATASE"/>
</dbReference>
<evidence type="ECO:0000313" key="3">
    <source>
        <dbReference type="Proteomes" id="UP001596109"/>
    </source>
</evidence>
<evidence type="ECO:0000313" key="2">
    <source>
        <dbReference type="EMBL" id="MFC5591953.1"/>
    </source>
</evidence>
<sequence>MNIYFIQNDPIVLPANAEEWARARNHNVKITRTYNGEALPDQKEFDLAIILGGRMGAYEEDKYPWLIDVKEWTKAMIEADKYILGICLGAQIISDTLGGSVRPHDHPEVGWFPINFKEEANDHPLLTGLQPPTQFYEFHFDTFEIPPGAQLLASSRTCARQMFAVGSRVLGVQFHPEFTAKSIQDALNNTSETNAANHYAQDPVVMVDEQSIELSKAWLFQLLDRFWHLASSDKERTVNDKRDF</sequence>
<dbReference type="CDD" id="cd01741">
    <property type="entry name" value="GATase1_1"/>
    <property type="match status" value="1"/>
</dbReference>
<name>A0ABW0TSW8_9BACL</name>
<dbReference type="PANTHER" id="PTHR42695:SF5">
    <property type="entry name" value="GLUTAMINE AMIDOTRANSFERASE YLR126C-RELATED"/>
    <property type="match status" value="1"/>
</dbReference>
<dbReference type="InterPro" id="IPR044992">
    <property type="entry name" value="ChyE-like"/>
</dbReference>
<keyword evidence="2" id="KW-0315">Glutamine amidotransferase</keyword>
<accession>A0ABW0TSW8</accession>
<dbReference type="RefSeq" id="WP_381440440.1">
    <property type="nucleotide sequence ID" value="NZ_JBHSNO010000022.1"/>
</dbReference>
<dbReference type="PANTHER" id="PTHR42695">
    <property type="entry name" value="GLUTAMINE AMIDOTRANSFERASE YLR126C-RELATED"/>
    <property type="match status" value="1"/>
</dbReference>
<comment type="caution">
    <text evidence="2">The sequence shown here is derived from an EMBL/GenBank/DDBJ whole genome shotgun (WGS) entry which is preliminary data.</text>
</comment>
<dbReference type="SUPFAM" id="SSF52317">
    <property type="entry name" value="Class I glutamine amidotransferase-like"/>
    <property type="match status" value="1"/>
</dbReference>
<dbReference type="Pfam" id="PF00117">
    <property type="entry name" value="GATase"/>
    <property type="match status" value="1"/>
</dbReference>
<protein>
    <submittedName>
        <fullName evidence="2">Type 1 glutamine amidotransferase</fullName>
    </submittedName>
</protein>
<proteinExistence type="predicted"/>